<evidence type="ECO:0000259" key="1">
    <source>
        <dbReference type="Pfam" id="PF01464"/>
    </source>
</evidence>
<dbReference type="SUPFAM" id="SSF53955">
    <property type="entry name" value="Lysozyme-like"/>
    <property type="match status" value="1"/>
</dbReference>
<dbReference type="CDD" id="cd13400">
    <property type="entry name" value="LT_IagB-like"/>
    <property type="match status" value="1"/>
</dbReference>
<proteinExistence type="predicted"/>
<dbReference type="InterPro" id="IPR023346">
    <property type="entry name" value="Lysozyme-like_dom_sf"/>
</dbReference>
<name>A0A0K6IYA4_9PROT</name>
<feature type="domain" description="Transglycosylase SLT" evidence="1">
    <location>
        <begin position="25"/>
        <end position="121"/>
    </location>
</feature>
<dbReference type="RefSeq" id="WP_055424331.1">
    <property type="nucleotide sequence ID" value="NZ_CYHH01000021.1"/>
</dbReference>
<dbReference type="InterPro" id="IPR008258">
    <property type="entry name" value="Transglycosylase_SLT_dom_1"/>
</dbReference>
<dbReference type="EMBL" id="CYHH01000021">
    <property type="protein sequence ID" value="CUB08096.1"/>
    <property type="molecule type" value="Genomic_DNA"/>
</dbReference>
<dbReference type="Pfam" id="PF01464">
    <property type="entry name" value="SLT"/>
    <property type="match status" value="1"/>
</dbReference>
<dbReference type="Proteomes" id="UP000182108">
    <property type="component" value="Unassembled WGS sequence"/>
</dbReference>
<protein>
    <submittedName>
        <fullName evidence="2">Transglycosylase SLT domain</fullName>
    </submittedName>
</protein>
<dbReference type="AlphaFoldDB" id="A0A0K6IYA4"/>
<keyword evidence="3" id="KW-1185">Reference proteome</keyword>
<dbReference type="Gene3D" id="1.10.530.10">
    <property type="match status" value="1"/>
</dbReference>
<accession>A0A0K6IYA4</accession>
<organism evidence="2 3">
    <name type="scientific">Tepidiphilus thermophilus</name>
    <dbReference type="NCBI Taxonomy" id="876478"/>
    <lineage>
        <taxon>Bacteria</taxon>
        <taxon>Pseudomonadati</taxon>
        <taxon>Pseudomonadota</taxon>
        <taxon>Hydrogenophilia</taxon>
        <taxon>Hydrogenophilales</taxon>
        <taxon>Hydrogenophilaceae</taxon>
        <taxon>Tepidiphilus</taxon>
    </lineage>
</organism>
<sequence length="144" mass="16309">MFKTWPILAMLILVLLVPERGVAACFEEAAGRYRVPSSLLMAISRIESSGNPNAINRNPDGSYDIGHMQINSRWLPVLSRYGIDERSLFDPCINTYVGAWILAQNIHRLGYNWDAIGAYNARSPDKRMAYARKIEAILRRQKGL</sequence>
<evidence type="ECO:0000313" key="2">
    <source>
        <dbReference type="EMBL" id="CUB08096.1"/>
    </source>
</evidence>
<gene>
    <name evidence="2" type="ORF">Ga0061068_1213</name>
</gene>
<reference evidence="3" key="1">
    <citation type="submission" date="2015-08" db="EMBL/GenBank/DDBJ databases">
        <authorList>
            <person name="Babu N.S."/>
            <person name="Beckwith C.J."/>
            <person name="Beseler K.G."/>
            <person name="Brison A."/>
            <person name="Carone J.V."/>
            <person name="Caskin T.P."/>
            <person name="Diamond M."/>
            <person name="Durham M.E."/>
            <person name="Foxe J.M."/>
            <person name="Go M."/>
            <person name="Henderson B.A."/>
            <person name="Jones I.B."/>
            <person name="McGettigan J.A."/>
            <person name="Micheletti S.J."/>
            <person name="Nasrallah M.E."/>
            <person name="Ortiz D."/>
            <person name="Piller C.R."/>
            <person name="Privatt S.R."/>
            <person name="Schneider S.L."/>
            <person name="Sharp S."/>
            <person name="Smith T.C."/>
            <person name="Stanton J.D."/>
            <person name="Ullery H.E."/>
            <person name="Wilson R.J."/>
            <person name="Serrano M.G."/>
            <person name="Buck G."/>
            <person name="Lee V."/>
            <person name="Wang Y."/>
            <person name="Carvalho R."/>
            <person name="Voegtly L."/>
            <person name="Shi R."/>
            <person name="Duckworth R."/>
            <person name="Johnson A."/>
            <person name="Loviza R."/>
            <person name="Walstead R."/>
            <person name="Shah Z."/>
            <person name="Kiflezghi M."/>
            <person name="Wade K."/>
            <person name="Ball S.L."/>
            <person name="Bradley K.W."/>
            <person name="Asai D.J."/>
            <person name="Bowman C.A."/>
            <person name="Russell D.A."/>
            <person name="Pope W.H."/>
            <person name="Jacobs-Sera D."/>
            <person name="Hendrix R.W."/>
            <person name="Hatfull G.F."/>
        </authorList>
    </citation>
    <scope>NUCLEOTIDE SEQUENCE [LARGE SCALE GENOMIC DNA]</scope>
    <source>
        <strain evidence="3">JCM 19170</strain>
    </source>
</reference>
<evidence type="ECO:0000313" key="3">
    <source>
        <dbReference type="Proteomes" id="UP000182108"/>
    </source>
</evidence>
<dbReference type="OrthoDB" id="9808681at2"/>